<feature type="compositionally biased region" description="Polar residues" evidence="1">
    <location>
        <begin position="200"/>
        <end position="213"/>
    </location>
</feature>
<evidence type="ECO:0000313" key="3">
    <source>
        <dbReference type="Proteomes" id="UP000276215"/>
    </source>
</evidence>
<feature type="compositionally biased region" description="Basic and acidic residues" evidence="1">
    <location>
        <begin position="86"/>
        <end position="96"/>
    </location>
</feature>
<evidence type="ECO:0000313" key="2">
    <source>
        <dbReference type="EMBL" id="RPB02660.1"/>
    </source>
</evidence>
<keyword evidence="3" id="KW-1185">Reference proteome</keyword>
<accession>A0A3N4JWC9</accession>
<dbReference type="OrthoDB" id="5226996at2759"/>
<feature type="compositionally biased region" description="Polar residues" evidence="1">
    <location>
        <begin position="255"/>
        <end position="273"/>
    </location>
</feature>
<gene>
    <name evidence="2" type="ORF">L873DRAFT_1762343</name>
</gene>
<feature type="compositionally biased region" description="Basic and acidic residues" evidence="1">
    <location>
        <begin position="28"/>
        <end position="38"/>
    </location>
</feature>
<dbReference type="STRING" id="1336337.A0A3N4JWC9"/>
<feature type="compositionally biased region" description="Acidic residues" evidence="1">
    <location>
        <begin position="39"/>
        <end position="62"/>
    </location>
</feature>
<proteinExistence type="predicted"/>
<feature type="region of interest" description="Disordered" evidence="1">
    <location>
        <begin position="16"/>
        <end position="273"/>
    </location>
</feature>
<sequence>MGDNMLSTPQKVLRETLRARMSTSTFDLNKESEGKDIYEDTEPDDDDDDNATELDEPEEEVDEGPRGRQMSILTEEEKREIRRIRGRESYARRKEASATLGSASKAQARNGDAALDTLESVAGNEQSTSQLGPGPYRKKRKSDVDHAYRPASSDSESDDEETGASKRAKRKMSNRRLTSTGTGEARASEDFPTPPKKQRMQSCDSADTRSTVVSKFIEGSMRDRTSAVPPKDIIGLLPSSSPNRHEDETAYEPAQRQSTDSTEDATMNSANSSLLGSIGTAAGALNPFKFAHRIKDIWEKQKAEYIAHERKKRMMADRRKRSEKAYEEMKRLGAAQGLTGNAAAVAGANQIKFKYQDYAMAGMDGNHEGIGMALSTDSGDEASVGDDAVGAGGRKRISEVTNSIGSEMAISIAQINNGNERNESEAREDHSVRSSLSDYSRASSTFARASDRRSASINGRNSRHSRTSSLVLSPPIVEGAANKLSGVGTLVKKKSKVFVNSIIGKEDKKGDSASKAERGPTKRELKQEERLRNRVSNLEEELKKAKRDLAIVTRKTSGVPPVPQIPTHIANSTVRAVTTTDPEIPQQLQHRSRRSNDSAINRLDVTEGEETEVDEDNDQVDGSFSTVPFSPAMNTSFGGSFNATAMAGMTIIESLGEANHTTTAGNARRPYTRGRSGLRALPKRASTPILGNLTGGRSNGASGRGGGSGSSSGAKGARHSPPPPVSDHARVPPVPRLSRRASGL</sequence>
<protein>
    <submittedName>
        <fullName evidence="2">Uncharacterized protein</fullName>
    </submittedName>
</protein>
<dbReference type="Proteomes" id="UP000276215">
    <property type="component" value="Unassembled WGS sequence"/>
</dbReference>
<feature type="compositionally biased region" description="Low complexity" evidence="1">
    <location>
        <begin position="433"/>
        <end position="444"/>
    </location>
</feature>
<feature type="region of interest" description="Disordered" evidence="1">
    <location>
        <begin position="417"/>
        <end position="470"/>
    </location>
</feature>
<feature type="compositionally biased region" description="Basic and acidic residues" evidence="1">
    <location>
        <begin position="420"/>
        <end position="432"/>
    </location>
</feature>
<dbReference type="EMBL" id="ML120367">
    <property type="protein sequence ID" value="RPB02660.1"/>
    <property type="molecule type" value="Genomic_DNA"/>
</dbReference>
<organism evidence="2 3">
    <name type="scientific">Choiromyces venosus 120613-1</name>
    <dbReference type="NCBI Taxonomy" id="1336337"/>
    <lineage>
        <taxon>Eukaryota</taxon>
        <taxon>Fungi</taxon>
        <taxon>Dikarya</taxon>
        <taxon>Ascomycota</taxon>
        <taxon>Pezizomycotina</taxon>
        <taxon>Pezizomycetes</taxon>
        <taxon>Pezizales</taxon>
        <taxon>Tuberaceae</taxon>
        <taxon>Choiromyces</taxon>
    </lineage>
</organism>
<feature type="region of interest" description="Disordered" evidence="1">
    <location>
        <begin position="507"/>
        <end position="527"/>
    </location>
</feature>
<name>A0A3N4JWC9_9PEZI</name>
<feature type="compositionally biased region" description="Gly residues" evidence="1">
    <location>
        <begin position="693"/>
        <end position="710"/>
    </location>
</feature>
<evidence type="ECO:0000256" key="1">
    <source>
        <dbReference type="SAM" id="MobiDB-lite"/>
    </source>
</evidence>
<reference evidence="2 3" key="1">
    <citation type="journal article" date="2018" name="Nat. Ecol. Evol.">
        <title>Pezizomycetes genomes reveal the molecular basis of ectomycorrhizal truffle lifestyle.</title>
        <authorList>
            <person name="Murat C."/>
            <person name="Payen T."/>
            <person name="Noel B."/>
            <person name="Kuo A."/>
            <person name="Morin E."/>
            <person name="Chen J."/>
            <person name="Kohler A."/>
            <person name="Krizsan K."/>
            <person name="Balestrini R."/>
            <person name="Da Silva C."/>
            <person name="Montanini B."/>
            <person name="Hainaut M."/>
            <person name="Levati E."/>
            <person name="Barry K.W."/>
            <person name="Belfiori B."/>
            <person name="Cichocki N."/>
            <person name="Clum A."/>
            <person name="Dockter R.B."/>
            <person name="Fauchery L."/>
            <person name="Guy J."/>
            <person name="Iotti M."/>
            <person name="Le Tacon F."/>
            <person name="Lindquist E.A."/>
            <person name="Lipzen A."/>
            <person name="Malagnac F."/>
            <person name="Mello A."/>
            <person name="Molinier V."/>
            <person name="Miyauchi S."/>
            <person name="Poulain J."/>
            <person name="Riccioni C."/>
            <person name="Rubini A."/>
            <person name="Sitrit Y."/>
            <person name="Splivallo R."/>
            <person name="Traeger S."/>
            <person name="Wang M."/>
            <person name="Zifcakova L."/>
            <person name="Wipf D."/>
            <person name="Zambonelli A."/>
            <person name="Paolocci F."/>
            <person name="Nowrousian M."/>
            <person name="Ottonello S."/>
            <person name="Baldrian P."/>
            <person name="Spatafora J.W."/>
            <person name="Henrissat B."/>
            <person name="Nagy L.G."/>
            <person name="Aury J.M."/>
            <person name="Wincker P."/>
            <person name="Grigoriev I.V."/>
            <person name="Bonfante P."/>
            <person name="Martin F.M."/>
        </authorList>
    </citation>
    <scope>NUCLEOTIDE SEQUENCE [LARGE SCALE GENOMIC DNA]</scope>
    <source>
        <strain evidence="2 3">120613-1</strain>
    </source>
</reference>
<dbReference type="AlphaFoldDB" id="A0A3N4JWC9"/>
<feature type="region of interest" description="Disordered" evidence="1">
    <location>
        <begin position="660"/>
        <end position="744"/>
    </location>
</feature>